<gene>
    <name evidence="1" type="ORF">SCLTRI_LOCUS6212</name>
</gene>
<dbReference type="Proteomes" id="UP000624404">
    <property type="component" value="Unassembled WGS sequence"/>
</dbReference>
<protein>
    <submittedName>
        <fullName evidence="1">7629cc16-e119-4c6d-ba20-34e31b1c0392</fullName>
    </submittedName>
</protein>
<comment type="caution">
    <text evidence="1">The sequence shown here is derived from an EMBL/GenBank/DDBJ whole genome shotgun (WGS) entry which is preliminary data.</text>
</comment>
<dbReference type="AlphaFoldDB" id="A0A8H2VYI2"/>
<reference evidence="1" key="1">
    <citation type="submission" date="2020-10" db="EMBL/GenBank/DDBJ databases">
        <authorList>
            <person name="Kusch S."/>
        </authorList>
    </citation>
    <scope>NUCLEOTIDE SEQUENCE</scope>
    <source>
        <strain evidence="1">SwB9</strain>
    </source>
</reference>
<name>A0A8H2VYI2_9HELO</name>
<dbReference type="OrthoDB" id="10462019at2759"/>
<accession>A0A8H2VYI2</accession>
<keyword evidence="2" id="KW-1185">Reference proteome</keyword>
<evidence type="ECO:0000313" key="1">
    <source>
        <dbReference type="EMBL" id="CAD6446420.1"/>
    </source>
</evidence>
<proteinExistence type="predicted"/>
<evidence type="ECO:0000313" key="2">
    <source>
        <dbReference type="Proteomes" id="UP000624404"/>
    </source>
</evidence>
<dbReference type="EMBL" id="CAJHIA010000020">
    <property type="protein sequence ID" value="CAD6446420.1"/>
    <property type="molecule type" value="Genomic_DNA"/>
</dbReference>
<sequence length="357" mass="40817">MEESSSTILRSKISREEFLKNFLPACGMPFISPPSEEVNDETSPAKSKDIERPVNEQVSGMITLESKSPCYWKTEDSIYTSVPLSYLETISILRSIITDGDDCVQLDCTKNHVSPICPDALLDGVFDLKRQSGHYFKRFIHPQNSEIQQNQEVLVIPQLRHIYIHRMKHLQLPRDVCPTSVLLPSEDSPSEIMRQVQSAKALLDIVWHLKCLVFSRTFGDIQNELKLGVLPALLFRYPALMTDKQRYLFGTGERRIKTIADALSLLEDAHFQLNFDETIHYLEDAKRTEICLDRAARDFAKKLNVKAKKQHKIPVTDNNSPMDLHLLNHSKAELERSGNLPILKLKNSAKKHKSKEI</sequence>
<organism evidence="1 2">
    <name type="scientific">Sclerotinia trifoliorum</name>
    <dbReference type="NCBI Taxonomy" id="28548"/>
    <lineage>
        <taxon>Eukaryota</taxon>
        <taxon>Fungi</taxon>
        <taxon>Dikarya</taxon>
        <taxon>Ascomycota</taxon>
        <taxon>Pezizomycotina</taxon>
        <taxon>Leotiomycetes</taxon>
        <taxon>Helotiales</taxon>
        <taxon>Sclerotiniaceae</taxon>
        <taxon>Sclerotinia</taxon>
    </lineage>
</organism>